<protein>
    <submittedName>
        <fullName evidence="2">Helix-turn-helix domain-containing protein</fullName>
    </submittedName>
</protein>
<evidence type="ECO:0000313" key="2">
    <source>
        <dbReference type="EMBL" id="XDQ28948.1"/>
    </source>
</evidence>
<dbReference type="InterPro" id="IPR003593">
    <property type="entry name" value="AAA+_ATPase"/>
</dbReference>
<dbReference type="PROSITE" id="PS50943">
    <property type="entry name" value="HTH_CROC1"/>
    <property type="match status" value="1"/>
</dbReference>
<dbReference type="PANTHER" id="PTHR47691">
    <property type="entry name" value="REGULATOR-RELATED"/>
    <property type="match status" value="1"/>
</dbReference>
<dbReference type="GO" id="GO:0003677">
    <property type="term" value="F:DNA binding"/>
    <property type="evidence" value="ECO:0007669"/>
    <property type="project" value="InterPro"/>
</dbReference>
<dbReference type="CDD" id="cd00093">
    <property type="entry name" value="HTH_XRE"/>
    <property type="match status" value="1"/>
</dbReference>
<dbReference type="AlphaFoldDB" id="A0AB39PDL8"/>
<dbReference type="InterPro" id="IPR001387">
    <property type="entry name" value="Cro/C1-type_HTH"/>
</dbReference>
<dbReference type="Gene3D" id="1.10.260.40">
    <property type="entry name" value="lambda repressor-like DNA-binding domains"/>
    <property type="match status" value="1"/>
</dbReference>
<dbReference type="Pfam" id="PF01381">
    <property type="entry name" value="HTH_3"/>
    <property type="match status" value="1"/>
</dbReference>
<proteinExistence type="predicted"/>
<accession>A0AB39PDL8</accession>
<dbReference type="PANTHER" id="PTHR47691:SF3">
    <property type="entry name" value="HTH-TYPE TRANSCRIPTIONAL REGULATOR RV0890C-RELATED"/>
    <property type="match status" value="1"/>
</dbReference>
<reference evidence="2" key="1">
    <citation type="submission" date="2024-07" db="EMBL/GenBank/DDBJ databases">
        <authorList>
            <person name="Yu S.T."/>
        </authorList>
    </citation>
    <scope>NUCLEOTIDE SEQUENCE</scope>
    <source>
        <strain evidence="2">R21</strain>
    </source>
</reference>
<name>A0AB39PDL8_9ACTN</name>
<feature type="domain" description="HTH cro/C1-type" evidence="1">
    <location>
        <begin position="22"/>
        <end position="77"/>
    </location>
</feature>
<dbReference type="SUPFAM" id="SSF47413">
    <property type="entry name" value="lambda repressor-like DNA-binding domains"/>
    <property type="match status" value="1"/>
</dbReference>
<dbReference type="EMBL" id="CP163435">
    <property type="protein sequence ID" value="XDQ28948.1"/>
    <property type="molecule type" value="Genomic_DNA"/>
</dbReference>
<organism evidence="2">
    <name type="scientific">Streptomyces sp. R21</name>
    <dbReference type="NCBI Taxonomy" id="3238627"/>
    <lineage>
        <taxon>Bacteria</taxon>
        <taxon>Bacillati</taxon>
        <taxon>Actinomycetota</taxon>
        <taxon>Actinomycetes</taxon>
        <taxon>Kitasatosporales</taxon>
        <taxon>Streptomycetaceae</taxon>
        <taxon>Streptomyces</taxon>
    </lineage>
</organism>
<sequence>MVHSADLRMVELRDVRQICEYLIGRRRAVGWTQEELAERSGVSVRTIRNLETGANTNPRRTSIELLLKAFGTTLSSLSESGLPTGVGALPQVWIPAQRGDRDRGSGAIDPVRWRGTRPPLDDFVGREGDLRHVVGTVRRSRLLVLTGPGGVGKTRLALAAASRLQPLFRDGVVVVDLTSCPGEPHSAAQAHEAVRSAVLRDCGLAPTGSGDTEGQLLVVLDGAEHVVGAVSRLTRELMEYHPRAHFVVTSRRPLTTPSADTWEVEPLSPDAAEAEGLPAAVELFLRRVGSGVPTLDLSGRLPLVSALCARLDGLPLSIELAARRVRSVPVELLVSTESSLHLLDRIDTSGLSRHRTLADSIRWSLELLSPEQQLMLRQVALRRGVFTAEDVLPGHRVGDADVRADQGEQGRVIGLLGELADASLVRIRRGCRYEYETYSLVREYLTALREDELHRTLVADDLLMSQAS</sequence>
<gene>
    <name evidence="2" type="ORF">AB5J56_31575</name>
</gene>
<evidence type="ECO:0000259" key="1">
    <source>
        <dbReference type="PROSITE" id="PS50943"/>
    </source>
</evidence>
<dbReference type="Gene3D" id="3.40.50.300">
    <property type="entry name" value="P-loop containing nucleotide triphosphate hydrolases"/>
    <property type="match status" value="1"/>
</dbReference>
<dbReference type="SUPFAM" id="SSF52540">
    <property type="entry name" value="P-loop containing nucleoside triphosphate hydrolases"/>
    <property type="match status" value="1"/>
</dbReference>
<dbReference type="SMART" id="SM00530">
    <property type="entry name" value="HTH_XRE"/>
    <property type="match status" value="1"/>
</dbReference>
<dbReference type="RefSeq" id="WP_369237474.1">
    <property type="nucleotide sequence ID" value="NZ_CP163435.1"/>
</dbReference>
<dbReference type="SMART" id="SM00382">
    <property type="entry name" value="AAA"/>
    <property type="match status" value="1"/>
</dbReference>
<dbReference type="InterPro" id="IPR027417">
    <property type="entry name" value="P-loop_NTPase"/>
</dbReference>
<dbReference type="InterPro" id="IPR010982">
    <property type="entry name" value="Lambda_DNA-bd_dom_sf"/>
</dbReference>